<evidence type="ECO:0000256" key="6">
    <source>
        <dbReference type="ARBA" id="ARBA00022840"/>
    </source>
</evidence>
<dbReference type="GO" id="GO:0017183">
    <property type="term" value="P:protein histidyl modification to diphthamide"/>
    <property type="evidence" value="ECO:0007669"/>
    <property type="project" value="TreeGrafter"/>
</dbReference>
<evidence type="ECO:0000313" key="12">
    <source>
        <dbReference type="EMBL" id="PWN99849.1"/>
    </source>
</evidence>
<dbReference type="CDD" id="cd06156">
    <property type="entry name" value="eu_AANH_C_2"/>
    <property type="match status" value="1"/>
</dbReference>
<dbReference type="GO" id="GO:0005524">
    <property type="term" value="F:ATP binding"/>
    <property type="evidence" value="ECO:0007669"/>
    <property type="project" value="UniProtKB-KW"/>
</dbReference>
<evidence type="ECO:0000256" key="9">
    <source>
        <dbReference type="ARBA" id="ARBA00048108"/>
    </source>
</evidence>
<protein>
    <recommendedName>
        <fullName evidence="3">Diphthine--ammonia ligase</fullName>
        <ecNumber evidence="2">6.3.1.14</ecNumber>
    </recommendedName>
    <alternativeName>
        <fullName evidence="7">Diphthamide synthase</fullName>
    </alternativeName>
    <alternativeName>
        <fullName evidence="8">Diphthamide synthetase</fullName>
    </alternativeName>
</protein>
<evidence type="ECO:0000256" key="3">
    <source>
        <dbReference type="ARBA" id="ARBA00018426"/>
    </source>
</evidence>
<dbReference type="FunFam" id="3.90.1490.10:FF:000001">
    <property type="entry name" value="Diphthine--ammonia ligase"/>
    <property type="match status" value="1"/>
</dbReference>
<dbReference type="SUPFAM" id="SSF52402">
    <property type="entry name" value="Adenine nucleotide alpha hydrolases-like"/>
    <property type="match status" value="1"/>
</dbReference>
<dbReference type="InterPro" id="IPR014729">
    <property type="entry name" value="Rossmann-like_a/b/a_fold"/>
</dbReference>
<organism evidence="12 13">
    <name type="scientific">Tilletiopsis washingtonensis</name>
    <dbReference type="NCBI Taxonomy" id="58919"/>
    <lineage>
        <taxon>Eukaryota</taxon>
        <taxon>Fungi</taxon>
        <taxon>Dikarya</taxon>
        <taxon>Basidiomycota</taxon>
        <taxon>Ustilaginomycotina</taxon>
        <taxon>Exobasidiomycetes</taxon>
        <taxon>Entylomatales</taxon>
        <taxon>Entylomatales incertae sedis</taxon>
        <taxon>Tilletiopsis</taxon>
    </lineage>
</organism>
<proteinExistence type="predicted"/>
<dbReference type="Pfam" id="PF01902">
    <property type="entry name" value="Diphthami_syn_2"/>
    <property type="match status" value="2"/>
</dbReference>
<gene>
    <name evidence="12" type="ORF">FA09DRAFT_294792</name>
</gene>
<reference evidence="12 13" key="1">
    <citation type="journal article" date="2018" name="Mol. Biol. Evol.">
        <title>Broad Genomic Sampling Reveals a Smut Pathogenic Ancestry of the Fungal Clade Ustilaginomycotina.</title>
        <authorList>
            <person name="Kijpornyongpan T."/>
            <person name="Mondo S.J."/>
            <person name="Barry K."/>
            <person name="Sandor L."/>
            <person name="Lee J."/>
            <person name="Lipzen A."/>
            <person name="Pangilinan J."/>
            <person name="LaButti K."/>
            <person name="Hainaut M."/>
            <person name="Henrissat B."/>
            <person name="Grigoriev I.V."/>
            <person name="Spatafora J.W."/>
            <person name="Aime M.C."/>
        </authorList>
    </citation>
    <scope>NUCLEOTIDE SEQUENCE [LARGE SCALE GENOMIC DNA]</scope>
    <source>
        <strain evidence="12 13">MCA 4186</strain>
    </source>
</reference>
<dbReference type="EMBL" id="KZ819287">
    <property type="protein sequence ID" value="PWN99849.1"/>
    <property type="molecule type" value="Genomic_DNA"/>
</dbReference>
<dbReference type="NCBIfam" id="TIGR00290">
    <property type="entry name" value="MJ0570_dom"/>
    <property type="match status" value="1"/>
</dbReference>
<accession>A0A316ZE90</accession>
<dbReference type="FunFam" id="3.40.50.620:FF:000145">
    <property type="entry name" value="ATP-binding domain containing protein"/>
    <property type="match status" value="1"/>
</dbReference>
<dbReference type="PANTHER" id="PTHR12196">
    <property type="entry name" value="DOMAIN OF UNKNOWN FUNCTION 71 DUF71 -CONTAINING PROTEIN"/>
    <property type="match status" value="1"/>
</dbReference>
<evidence type="ECO:0000259" key="11">
    <source>
        <dbReference type="Pfam" id="PF01902"/>
    </source>
</evidence>
<evidence type="ECO:0000256" key="10">
    <source>
        <dbReference type="SAM" id="MobiDB-lite"/>
    </source>
</evidence>
<dbReference type="Pfam" id="PF01042">
    <property type="entry name" value="Ribonuc_L-PSP"/>
    <property type="match status" value="2"/>
</dbReference>
<dbReference type="Gene3D" id="3.90.1490.10">
    <property type="entry name" value="putative n-type atp pyrophosphatase, domain 2"/>
    <property type="match status" value="1"/>
</dbReference>
<dbReference type="InterPro" id="IPR006175">
    <property type="entry name" value="YjgF/YER057c/UK114"/>
</dbReference>
<dbReference type="InterPro" id="IPR035959">
    <property type="entry name" value="RutC-like_sf"/>
</dbReference>
<keyword evidence="6" id="KW-0067">ATP-binding</keyword>
<dbReference type="PANTHER" id="PTHR12196:SF2">
    <property type="entry name" value="DIPHTHINE--AMMONIA LIGASE"/>
    <property type="match status" value="1"/>
</dbReference>
<keyword evidence="13" id="KW-1185">Reference proteome</keyword>
<evidence type="ECO:0000256" key="4">
    <source>
        <dbReference type="ARBA" id="ARBA00022598"/>
    </source>
</evidence>
<evidence type="ECO:0000256" key="5">
    <source>
        <dbReference type="ARBA" id="ARBA00022741"/>
    </source>
</evidence>
<name>A0A316ZE90_9BASI</name>
<dbReference type="SUPFAM" id="SSF55298">
    <property type="entry name" value="YjgF-like"/>
    <property type="match status" value="2"/>
</dbReference>
<evidence type="ECO:0000256" key="2">
    <source>
        <dbReference type="ARBA" id="ARBA00012089"/>
    </source>
</evidence>
<keyword evidence="4" id="KW-0436">Ligase</keyword>
<dbReference type="AlphaFoldDB" id="A0A316ZE90"/>
<feature type="domain" description="Diphthamide synthase" evidence="11">
    <location>
        <begin position="99"/>
        <end position="248"/>
    </location>
</feature>
<dbReference type="GeneID" id="37267636"/>
<sequence>MKVVGLLSGGKDSCYNLCHAAKQGHTLVAVATLAPPAGKDELDSYMYQTVGHDAVHLVAQALDVPLYRHVIAGSALNQSSSYGSRLPSASGSSSEGAADETEDLLLLLQQVKRAHPDAEAVSVGAILSNYQRVRVEHVCLRSGMRLLPLAYLWQRDQRELLREMCEADVRAVLIKVAGIGLDERHLGKTLAQVRPTLERLNDRYGSHICGEGGEYETLTLDCPLFKKRIILDEVETVLHADSSFASVSYLRVKRAHLEDKEAGATTLADVKVPPMLDWLGESTRAAAAAVPENVQLSQAAPDSATAPSGMTVAQRGAWVAVGNVTASCCGSASGSLSFEEEVCSAFARLSDALAAHHLSLAHLAHLNLSLASQADFAPLNALYARLFGSDPPSRACIALDDVPGGARVTIDAVAMDDGVRYADGVPQGKPNRERRVTHVQGRSYWAAANIGPYSQAVKADGRIFIAGQIGLVPTTLELADDEATQIALSLQHARRVFHVALEMRAATQRGWIEGCICWLESPAPGAEAQAGRRLEAARDAWQEQDPFVRGDENDEEHEPSWNAQWLGADFAVDQMPTVFAFLPHKALPRGACVEWQLTGHDGTRSHDAAPDEDADKFGYDDDDDDEEEPGPVRGGGELLPSLFTL</sequence>
<dbReference type="Gene3D" id="3.30.1330.40">
    <property type="entry name" value="RutC-like"/>
    <property type="match status" value="2"/>
</dbReference>
<feature type="compositionally biased region" description="Acidic residues" evidence="10">
    <location>
        <begin position="620"/>
        <end position="629"/>
    </location>
</feature>
<evidence type="ECO:0000313" key="13">
    <source>
        <dbReference type="Proteomes" id="UP000245946"/>
    </source>
</evidence>
<dbReference type="EC" id="6.3.1.14" evidence="2"/>
<feature type="compositionally biased region" description="Basic and acidic residues" evidence="10">
    <location>
        <begin position="601"/>
        <end position="619"/>
    </location>
</feature>
<dbReference type="CDD" id="cd01994">
    <property type="entry name" value="AANH_PF0828-like"/>
    <property type="match status" value="1"/>
</dbReference>
<comment type="pathway">
    <text evidence="1">Protein modification; peptidyl-diphthamide biosynthesis.</text>
</comment>
<feature type="domain" description="Diphthamide synthase" evidence="11">
    <location>
        <begin position="1"/>
        <end position="75"/>
    </location>
</feature>
<evidence type="ECO:0000256" key="1">
    <source>
        <dbReference type="ARBA" id="ARBA00005156"/>
    </source>
</evidence>
<dbReference type="InterPro" id="IPR002761">
    <property type="entry name" value="Diphthami_syn_dom"/>
</dbReference>
<dbReference type="Proteomes" id="UP000245946">
    <property type="component" value="Unassembled WGS sequence"/>
</dbReference>
<dbReference type="Gene3D" id="3.40.50.620">
    <property type="entry name" value="HUPs"/>
    <property type="match status" value="1"/>
</dbReference>
<keyword evidence="5" id="KW-0547">Nucleotide-binding</keyword>
<dbReference type="STRING" id="58919.A0A316ZE90"/>
<dbReference type="GO" id="GO:0017178">
    <property type="term" value="F:diphthine-ammonia ligase activity"/>
    <property type="evidence" value="ECO:0007669"/>
    <property type="project" value="UniProtKB-EC"/>
</dbReference>
<feature type="region of interest" description="Disordered" evidence="10">
    <location>
        <begin position="601"/>
        <end position="645"/>
    </location>
</feature>
<comment type="catalytic activity">
    <reaction evidence="9">
        <text>diphthine-[translation elongation factor 2] + NH4(+) + ATP = diphthamide-[translation elongation factor 2] + AMP + diphosphate + H(+)</text>
        <dbReference type="Rhea" id="RHEA:19753"/>
        <dbReference type="Rhea" id="RHEA-COMP:10172"/>
        <dbReference type="Rhea" id="RHEA-COMP:10174"/>
        <dbReference type="ChEBI" id="CHEBI:15378"/>
        <dbReference type="ChEBI" id="CHEBI:16692"/>
        <dbReference type="ChEBI" id="CHEBI:28938"/>
        <dbReference type="ChEBI" id="CHEBI:30616"/>
        <dbReference type="ChEBI" id="CHEBI:33019"/>
        <dbReference type="ChEBI" id="CHEBI:82696"/>
        <dbReference type="ChEBI" id="CHEBI:456215"/>
        <dbReference type="EC" id="6.3.1.14"/>
    </reaction>
</comment>
<dbReference type="RefSeq" id="XP_025600128.1">
    <property type="nucleotide sequence ID" value="XM_025740090.1"/>
</dbReference>
<dbReference type="OrthoDB" id="686384at2759"/>
<dbReference type="InterPro" id="IPR030662">
    <property type="entry name" value="DPH6/MJ0570"/>
</dbReference>
<evidence type="ECO:0000256" key="8">
    <source>
        <dbReference type="ARBA" id="ARBA00031552"/>
    </source>
</evidence>
<evidence type="ECO:0000256" key="7">
    <source>
        <dbReference type="ARBA" id="ARBA00029814"/>
    </source>
</evidence>